<protein>
    <submittedName>
        <fullName evidence="2">Uncharacterized protein</fullName>
    </submittedName>
</protein>
<dbReference type="EMBL" id="JAFBMS010000044">
    <property type="protein sequence ID" value="KAG9340196.1"/>
    <property type="molecule type" value="Genomic_DNA"/>
</dbReference>
<proteinExistence type="predicted"/>
<reference evidence="2" key="1">
    <citation type="thesis" date="2021" institute="BYU ScholarsArchive" country="Provo, UT, USA">
        <title>Applications of and Algorithms for Genome Assembly and Genomic Analyses with an Emphasis on Marine Teleosts.</title>
        <authorList>
            <person name="Pickett B.D."/>
        </authorList>
    </citation>
    <scope>NUCLEOTIDE SEQUENCE</scope>
    <source>
        <strain evidence="2">HI-2016</strain>
    </source>
</reference>
<feature type="transmembrane region" description="Helical" evidence="1">
    <location>
        <begin position="9"/>
        <end position="26"/>
    </location>
</feature>
<dbReference type="OrthoDB" id="8782697at2759"/>
<sequence>MRRPKTGRMVLATCIGSFLILVFYFHSNLKPVLPHWTRLDWKKSGHWRSREWMRGGREGVDGERERKKERGREGE</sequence>
<keyword evidence="3" id="KW-1185">Reference proteome</keyword>
<keyword evidence="1" id="KW-0812">Transmembrane</keyword>
<evidence type="ECO:0000313" key="3">
    <source>
        <dbReference type="Proteomes" id="UP000824540"/>
    </source>
</evidence>
<keyword evidence="1" id="KW-1133">Transmembrane helix</keyword>
<keyword evidence="1" id="KW-0472">Membrane</keyword>
<gene>
    <name evidence="2" type="ORF">JZ751_021635</name>
</gene>
<name>A0A8T2NKJ5_9TELE</name>
<comment type="caution">
    <text evidence="2">The sequence shown here is derived from an EMBL/GenBank/DDBJ whole genome shotgun (WGS) entry which is preliminary data.</text>
</comment>
<organism evidence="2 3">
    <name type="scientific">Albula glossodonta</name>
    <name type="common">roundjaw bonefish</name>
    <dbReference type="NCBI Taxonomy" id="121402"/>
    <lineage>
        <taxon>Eukaryota</taxon>
        <taxon>Metazoa</taxon>
        <taxon>Chordata</taxon>
        <taxon>Craniata</taxon>
        <taxon>Vertebrata</taxon>
        <taxon>Euteleostomi</taxon>
        <taxon>Actinopterygii</taxon>
        <taxon>Neopterygii</taxon>
        <taxon>Teleostei</taxon>
        <taxon>Albuliformes</taxon>
        <taxon>Albulidae</taxon>
        <taxon>Albula</taxon>
    </lineage>
</organism>
<evidence type="ECO:0000256" key="1">
    <source>
        <dbReference type="SAM" id="Phobius"/>
    </source>
</evidence>
<evidence type="ECO:0000313" key="2">
    <source>
        <dbReference type="EMBL" id="KAG9340196.1"/>
    </source>
</evidence>
<dbReference type="AlphaFoldDB" id="A0A8T2NKJ5"/>
<accession>A0A8T2NKJ5</accession>
<dbReference type="Proteomes" id="UP000824540">
    <property type="component" value="Unassembled WGS sequence"/>
</dbReference>